<comment type="cofactor">
    <cofactor evidence="1 12">
        <name>FAD</name>
        <dbReference type="ChEBI" id="CHEBI:57692"/>
    </cofactor>
</comment>
<protein>
    <recommendedName>
        <fullName evidence="12">Methylenetetrahydrofolate reductase</fullName>
        <ecNumber evidence="12">1.5.1.54</ecNumber>
    </recommendedName>
</protein>
<dbReference type="GO" id="GO:0009086">
    <property type="term" value="P:methionine biosynthetic process"/>
    <property type="evidence" value="ECO:0007669"/>
    <property type="project" value="UniProtKB-KW"/>
</dbReference>
<comment type="pathway">
    <text evidence="2 12">One-carbon metabolism; tetrahydrofolate interconversion.</text>
</comment>
<evidence type="ECO:0000256" key="8">
    <source>
        <dbReference type="ARBA" id="ARBA00023027"/>
    </source>
</evidence>
<dbReference type="SUPFAM" id="SSF51730">
    <property type="entry name" value="FAD-linked oxidoreductase"/>
    <property type="match status" value="1"/>
</dbReference>
<dbReference type="AlphaFoldDB" id="A0A1G7JEV0"/>
<evidence type="ECO:0000313" key="16">
    <source>
        <dbReference type="Proteomes" id="UP000436801"/>
    </source>
</evidence>
<gene>
    <name evidence="13" type="primary">metF</name>
    <name evidence="13" type="ORF">GQR91_09620</name>
    <name evidence="14" type="ORF">SAMN05216557_102610</name>
</gene>
<keyword evidence="8" id="KW-0520">NAD</keyword>
<evidence type="ECO:0000256" key="7">
    <source>
        <dbReference type="ARBA" id="ARBA00023002"/>
    </source>
</evidence>
<evidence type="ECO:0000256" key="5">
    <source>
        <dbReference type="ARBA" id="ARBA00022630"/>
    </source>
</evidence>
<dbReference type="PANTHER" id="PTHR45754:SF3">
    <property type="entry name" value="METHYLENETETRAHYDROFOLATE REDUCTASE (NADPH)"/>
    <property type="match status" value="1"/>
</dbReference>
<dbReference type="EMBL" id="FNBI01000002">
    <property type="protein sequence ID" value="SDF23413.1"/>
    <property type="molecule type" value="Genomic_DNA"/>
</dbReference>
<reference evidence="14 15" key="1">
    <citation type="submission" date="2016-10" db="EMBL/GenBank/DDBJ databases">
        <authorList>
            <person name="Varghese N."/>
            <person name="Submissions S."/>
        </authorList>
    </citation>
    <scope>NUCLEOTIDE SEQUENCE [LARGE SCALE GENOMIC DNA]</scope>
    <source>
        <strain evidence="14 15">S7-754</strain>
    </source>
</reference>
<proteinExistence type="inferred from homology"/>
<evidence type="ECO:0000256" key="12">
    <source>
        <dbReference type="RuleBase" id="RU003862"/>
    </source>
</evidence>
<evidence type="ECO:0000256" key="4">
    <source>
        <dbReference type="ARBA" id="ARBA00022605"/>
    </source>
</evidence>
<sequence>MTTISVPQLEEARRALEAPLFADVGGDMEVSFEFFPPKTEKMDAQLWDAIRTLEPLGPRFVSVTYGAGGSTRERTHATVARIQRETSLAAAAHLTCVEATREEIDQVAEDYWAAGVRHIVALRGDPPTLGAKFASHPGGYANAADLVAGLAKRHPFEISVAAYPECHPESVDTVGDIDNLKRKLDAGATRAITQFFFSPEAFFRFRDAVAAAGITAEIVPGILPVSNVAQTRKFAGLCGAAIPDWMDRLFEGLDDHPAARQLVAATIAAEMCRRLYAGGVKSFHFYTLNRAELAFAICHMLGVRAKPQAVVAAA</sequence>
<comment type="similarity">
    <text evidence="3 12">Belongs to the methylenetetrahydrofolate reductase family.</text>
</comment>
<dbReference type="GO" id="GO:0035999">
    <property type="term" value="P:tetrahydrofolate interconversion"/>
    <property type="evidence" value="ECO:0007669"/>
    <property type="project" value="UniProtKB-UniPathway"/>
</dbReference>
<dbReference type="RefSeq" id="WP_112383395.1">
    <property type="nucleotide sequence ID" value="NZ_FNBI01000002.1"/>
</dbReference>
<dbReference type="Proteomes" id="UP000436801">
    <property type="component" value="Unassembled WGS sequence"/>
</dbReference>
<evidence type="ECO:0000313" key="14">
    <source>
        <dbReference type="EMBL" id="SDF23413.1"/>
    </source>
</evidence>
<reference evidence="13 16" key="2">
    <citation type="submission" date="2019-12" db="EMBL/GenBank/DDBJ databases">
        <authorList>
            <person name="Zheng J."/>
        </authorList>
    </citation>
    <scope>NUCLEOTIDE SEQUENCE [LARGE SCALE GENOMIC DNA]</scope>
    <source>
        <strain evidence="13 16">DSM 27347</strain>
    </source>
</reference>
<dbReference type="Gene3D" id="3.20.20.220">
    <property type="match status" value="1"/>
</dbReference>
<dbReference type="GO" id="GO:0005829">
    <property type="term" value="C:cytosol"/>
    <property type="evidence" value="ECO:0007669"/>
    <property type="project" value="InterPro"/>
</dbReference>
<evidence type="ECO:0000313" key="13">
    <source>
        <dbReference type="EMBL" id="MWC43907.1"/>
    </source>
</evidence>
<dbReference type="EMBL" id="WSUT01000005">
    <property type="protein sequence ID" value="MWC43907.1"/>
    <property type="molecule type" value="Genomic_DNA"/>
</dbReference>
<keyword evidence="15" id="KW-1185">Reference proteome</keyword>
<dbReference type="CDD" id="cd00537">
    <property type="entry name" value="MTHFR"/>
    <property type="match status" value="1"/>
</dbReference>
<organism evidence="14 15">
    <name type="scientific">Sphingomonas carotinifaciens</name>
    <dbReference type="NCBI Taxonomy" id="1166323"/>
    <lineage>
        <taxon>Bacteria</taxon>
        <taxon>Pseudomonadati</taxon>
        <taxon>Pseudomonadota</taxon>
        <taxon>Alphaproteobacteria</taxon>
        <taxon>Sphingomonadales</taxon>
        <taxon>Sphingomonadaceae</taxon>
        <taxon>Sphingomonas</taxon>
    </lineage>
</organism>
<evidence type="ECO:0000256" key="2">
    <source>
        <dbReference type="ARBA" id="ARBA00004777"/>
    </source>
</evidence>
<evidence type="ECO:0000256" key="1">
    <source>
        <dbReference type="ARBA" id="ARBA00001974"/>
    </source>
</evidence>
<dbReference type="GO" id="GO:0071949">
    <property type="term" value="F:FAD binding"/>
    <property type="evidence" value="ECO:0007669"/>
    <property type="project" value="TreeGrafter"/>
</dbReference>
<dbReference type="InterPro" id="IPR004620">
    <property type="entry name" value="MTHF_reductase_bac"/>
</dbReference>
<keyword evidence="7 12" id="KW-0560">Oxidoreductase</keyword>
<evidence type="ECO:0000256" key="10">
    <source>
        <dbReference type="ARBA" id="ARBA00034478"/>
    </source>
</evidence>
<keyword evidence="6 12" id="KW-0274">FAD</keyword>
<name>A0A1G7JEV0_9SPHN</name>
<dbReference type="Pfam" id="PF02219">
    <property type="entry name" value="MTHFR"/>
    <property type="match status" value="1"/>
</dbReference>
<dbReference type="EC" id="1.5.1.54" evidence="12"/>
<keyword evidence="5 12" id="KW-0285">Flavoprotein</keyword>
<dbReference type="OrthoDB" id="9812555at2"/>
<dbReference type="UniPathway" id="UPA00193"/>
<evidence type="ECO:0000256" key="11">
    <source>
        <dbReference type="ARBA" id="ARBA00048628"/>
    </source>
</evidence>
<evidence type="ECO:0000313" key="15">
    <source>
        <dbReference type="Proteomes" id="UP000323502"/>
    </source>
</evidence>
<accession>A0A1G7JEV0</accession>
<evidence type="ECO:0000256" key="9">
    <source>
        <dbReference type="ARBA" id="ARBA00023167"/>
    </source>
</evidence>
<evidence type="ECO:0000256" key="3">
    <source>
        <dbReference type="ARBA" id="ARBA00006743"/>
    </source>
</evidence>
<comment type="pathway">
    <text evidence="10">Amino-acid biosynthesis; L-methionine biosynthesis via de novo pathway.</text>
</comment>
<keyword evidence="9" id="KW-0486">Methionine biosynthesis</keyword>
<keyword evidence="4" id="KW-0028">Amino-acid biosynthesis</keyword>
<comment type="catalytic activity">
    <reaction evidence="11">
        <text>(6S)-5-methyl-5,6,7,8-tetrahydrofolate + NAD(+) = (6R)-5,10-methylene-5,6,7,8-tetrahydrofolate + NADH + H(+)</text>
        <dbReference type="Rhea" id="RHEA:19821"/>
        <dbReference type="ChEBI" id="CHEBI:15378"/>
        <dbReference type="ChEBI" id="CHEBI:15636"/>
        <dbReference type="ChEBI" id="CHEBI:18608"/>
        <dbReference type="ChEBI" id="CHEBI:57540"/>
        <dbReference type="ChEBI" id="CHEBI:57945"/>
        <dbReference type="EC" id="1.5.1.54"/>
    </reaction>
    <physiologicalReaction direction="right-to-left" evidence="11">
        <dbReference type="Rhea" id="RHEA:19823"/>
    </physiologicalReaction>
</comment>
<dbReference type="Proteomes" id="UP000323502">
    <property type="component" value="Unassembled WGS sequence"/>
</dbReference>
<dbReference type="InterPro" id="IPR029041">
    <property type="entry name" value="FAD-linked_oxidoreductase-like"/>
</dbReference>
<dbReference type="NCBIfam" id="TIGR00676">
    <property type="entry name" value="fadh2"/>
    <property type="match status" value="1"/>
</dbReference>
<evidence type="ECO:0000256" key="6">
    <source>
        <dbReference type="ARBA" id="ARBA00022827"/>
    </source>
</evidence>
<dbReference type="GO" id="GO:0106312">
    <property type="term" value="F:methylenetetrahydrofolate reductase (NADH) activity"/>
    <property type="evidence" value="ECO:0007669"/>
    <property type="project" value="UniProtKB-EC"/>
</dbReference>
<dbReference type="PANTHER" id="PTHR45754">
    <property type="entry name" value="METHYLENETETRAHYDROFOLATE REDUCTASE"/>
    <property type="match status" value="1"/>
</dbReference>
<dbReference type="InterPro" id="IPR003171">
    <property type="entry name" value="Mehydrof_redctse-like"/>
</dbReference>